<dbReference type="AlphaFoldDB" id="A0A0N1IMM2"/>
<evidence type="ECO:0000256" key="5">
    <source>
        <dbReference type="SAM" id="MobiDB-lite"/>
    </source>
</evidence>
<organism evidence="7 8">
    <name type="scientific">Leptomonas seymouri</name>
    <dbReference type="NCBI Taxonomy" id="5684"/>
    <lineage>
        <taxon>Eukaryota</taxon>
        <taxon>Discoba</taxon>
        <taxon>Euglenozoa</taxon>
        <taxon>Kinetoplastea</taxon>
        <taxon>Metakinetoplastina</taxon>
        <taxon>Trypanosomatida</taxon>
        <taxon>Trypanosomatidae</taxon>
        <taxon>Leishmaniinae</taxon>
        <taxon>Leptomonas</taxon>
    </lineage>
</organism>
<dbReference type="OrthoDB" id="410307at2759"/>
<dbReference type="PROSITE" id="PS50103">
    <property type="entry name" value="ZF_C3H1"/>
    <property type="match status" value="1"/>
</dbReference>
<evidence type="ECO:0000313" key="7">
    <source>
        <dbReference type="EMBL" id="KPI90184.1"/>
    </source>
</evidence>
<keyword evidence="2 4" id="KW-0863">Zinc-finger</keyword>
<comment type="caution">
    <text evidence="7">The sequence shown here is derived from an EMBL/GenBank/DDBJ whole genome shotgun (WGS) entry which is preliminary data.</text>
</comment>
<dbReference type="InterPro" id="IPR036855">
    <property type="entry name" value="Znf_CCCH_sf"/>
</dbReference>
<proteinExistence type="predicted"/>
<dbReference type="Gene3D" id="4.10.1000.10">
    <property type="entry name" value="Zinc finger, CCCH-type"/>
    <property type="match status" value="1"/>
</dbReference>
<dbReference type="EMBL" id="LJSK01000009">
    <property type="protein sequence ID" value="KPI90184.1"/>
    <property type="molecule type" value="Genomic_DNA"/>
</dbReference>
<accession>A0A0N1IMM2</accession>
<protein>
    <recommendedName>
        <fullName evidence="6">C3H1-type domain-containing protein</fullName>
    </recommendedName>
</protein>
<evidence type="ECO:0000259" key="6">
    <source>
        <dbReference type="PROSITE" id="PS50103"/>
    </source>
</evidence>
<evidence type="ECO:0000256" key="2">
    <source>
        <dbReference type="ARBA" id="ARBA00022771"/>
    </source>
</evidence>
<keyword evidence="3 4" id="KW-0862">Zinc</keyword>
<dbReference type="GO" id="GO:0008270">
    <property type="term" value="F:zinc ion binding"/>
    <property type="evidence" value="ECO:0007669"/>
    <property type="project" value="UniProtKB-KW"/>
</dbReference>
<evidence type="ECO:0000313" key="8">
    <source>
        <dbReference type="Proteomes" id="UP000038009"/>
    </source>
</evidence>
<evidence type="ECO:0000256" key="4">
    <source>
        <dbReference type="PROSITE-ProRule" id="PRU00723"/>
    </source>
</evidence>
<dbReference type="OMA" id="NWIAYEK"/>
<dbReference type="SMART" id="SM00356">
    <property type="entry name" value="ZnF_C3H1"/>
    <property type="match status" value="1"/>
</dbReference>
<dbReference type="Pfam" id="PF00642">
    <property type="entry name" value="zf-CCCH"/>
    <property type="match status" value="1"/>
</dbReference>
<dbReference type="VEuPathDB" id="TriTrypDB:Lsey_0009_0330"/>
<dbReference type="SUPFAM" id="SSF90229">
    <property type="entry name" value="CCCH zinc finger"/>
    <property type="match status" value="1"/>
</dbReference>
<keyword evidence="1 4" id="KW-0479">Metal-binding</keyword>
<feature type="zinc finger region" description="C3H1-type" evidence="4">
    <location>
        <begin position="41"/>
        <end position="69"/>
    </location>
</feature>
<sequence>MQAMQLPRIPSYEEASMAAAEYPTSPMSPLTHFSKKIDQTKLKTKACRYYVLGAPCPFGESCAFSHSEAAMSSPPTMAFATMSNTKGAASVSSEDLSKSGCANLSDTQSSGDAGELPERVVFGQPPPAYADAMKESESCAAAVMVAPPTYPKRFRFDPYSVNWIAYEKSA</sequence>
<gene>
    <name evidence="7" type="ORF">ABL78_0702</name>
</gene>
<feature type="domain" description="C3H1-type" evidence="6">
    <location>
        <begin position="41"/>
        <end position="69"/>
    </location>
</feature>
<dbReference type="InterPro" id="IPR000571">
    <property type="entry name" value="Znf_CCCH"/>
</dbReference>
<name>A0A0N1IMM2_LEPSE</name>
<evidence type="ECO:0000256" key="1">
    <source>
        <dbReference type="ARBA" id="ARBA00022723"/>
    </source>
</evidence>
<feature type="compositionally biased region" description="Polar residues" evidence="5">
    <location>
        <begin position="99"/>
        <end position="111"/>
    </location>
</feature>
<evidence type="ECO:0000256" key="3">
    <source>
        <dbReference type="ARBA" id="ARBA00022833"/>
    </source>
</evidence>
<keyword evidence="8" id="KW-1185">Reference proteome</keyword>
<dbReference type="Proteomes" id="UP000038009">
    <property type="component" value="Unassembled WGS sequence"/>
</dbReference>
<reference evidence="7 8" key="1">
    <citation type="journal article" date="2015" name="PLoS Pathog.">
        <title>Leptomonas seymouri: Adaptations to the Dixenous Life Cycle Analyzed by Genome Sequencing, Transcriptome Profiling and Co-infection with Leishmania donovani.</title>
        <authorList>
            <person name="Kraeva N."/>
            <person name="Butenko A."/>
            <person name="Hlavacova J."/>
            <person name="Kostygov A."/>
            <person name="Myskova J."/>
            <person name="Grybchuk D."/>
            <person name="Lestinova T."/>
            <person name="Votypka J."/>
            <person name="Volf P."/>
            <person name="Opperdoes F."/>
            <person name="Flegontov P."/>
            <person name="Lukes J."/>
            <person name="Yurchenko V."/>
        </authorList>
    </citation>
    <scope>NUCLEOTIDE SEQUENCE [LARGE SCALE GENOMIC DNA]</scope>
    <source>
        <strain evidence="7 8">ATCC 30220</strain>
    </source>
</reference>
<feature type="region of interest" description="Disordered" evidence="5">
    <location>
        <begin position="99"/>
        <end position="118"/>
    </location>
</feature>